<evidence type="ECO:0000259" key="5">
    <source>
        <dbReference type="Pfam" id="PF24391"/>
    </source>
</evidence>
<dbReference type="AlphaFoldDB" id="A0A848GTI2"/>
<evidence type="ECO:0000313" key="6">
    <source>
        <dbReference type="EMBL" id="NML40432.1"/>
    </source>
</evidence>
<evidence type="ECO:0000256" key="2">
    <source>
        <dbReference type="ARBA" id="ARBA00022741"/>
    </source>
</evidence>
<comment type="caution">
    <text evidence="6">The sequence shown here is derived from an EMBL/GenBank/DDBJ whole genome shotgun (WGS) entry which is preliminary data.</text>
</comment>
<dbReference type="Proteomes" id="UP000583266">
    <property type="component" value="Unassembled WGS sequence"/>
</dbReference>
<organism evidence="6 7">
    <name type="scientific">Chitinophaga fulva</name>
    <dbReference type="NCBI Taxonomy" id="2728842"/>
    <lineage>
        <taxon>Bacteria</taxon>
        <taxon>Pseudomonadati</taxon>
        <taxon>Bacteroidota</taxon>
        <taxon>Chitinophagia</taxon>
        <taxon>Chitinophagales</taxon>
        <taxon>Chitinophagaceae</taxon>
        <taxon>Chitinophaga</taxon>
    </lineage>
</organism>
<dbReference type="GO" id="GO:0140662">
    <property type="term" value="F:ATP-dependent protein folding chaperone"/>
    <property type="evidence" value="ECO:0007669"/>
    <property type="project" value="InterPro"/>
</dbReference>
<proteinExistence type="inferred from homology"/>
<dbReference type="PRINTS" id="PR00775">
    <property type="entry name" value="HEATSHOCK90"/>
</dbReference>
<keyword evidence="4" id="KW-0143">Chaperone</keyword>
<dbReference type="PANTHER" id="PTHR11528">
    <property type="entry name" value="HEAT SHOCK PROTEIN 90 FAMILY MEMBER"/>
    <property type="match status" value="1"/>
</dbReference>
<accession>A0A848GTI2</accession>
<reference evidence="6 7" key="1">
    <citation type="submission" date="2020-04" db="EMBL/GenBank/DDBJ databases">
        <title>Chitinophaga sp. G-6-1-13 sp. nov., isolated from soil.</title>
        <authorList>
            <person name="Dahal R.H."/>
            <person name="Chaudhary D.K."/>
        </authorList>
    </citation>
    <scope>NUCLEOTIDE SEQUENCE [LARGE SCALE GENOMIC DNA]</scope>
    <source>
        <strain evidence="6 7">G-6-1-13</strain>
    </source>
</reference>
<sequence>MIKIRLPQKFQDKLSEVQELEGIVMSTISEFGDILIDNKLFFFEEYTDHGVRHIENVLESSSNLITEKTFSTILSASDIACYVLSVVLHDIAMHISLDGFNQLLNGEFDKVRISEFDKLTWKELWDEYLNETKKFSGKQLNLIFGDQNLIVRKPPLLNIGEINGNDKKLIGEFIRRHHTRLAHEIALVGFPGRKGTLHFANGLDDLLKQLVGVIARSHGLDLRRCIDYVEVEYGKNTRRHINGIHLVFLMILLRLSDYLQIDKSRASTTLLKVKTFSSPFSEFEHKAHLSINYIDDKYQNDPERIFVNASPTESSMYLKIKKLIQDIQYEFDISWAVLGEIYGEIENKPEIKYRRITSNLEDQTFYSKQQYVADKFYFKANDEVVKLLIAPLYGNDSKYGVRELLQNAVDACKEREIIENLNQDSKYQGEIEVNVYKDENDDAFFSITDNGTGMSIDIIKDYFLTAGASYRKSFDWQKTFIDSTGNSNVNRSGQFGVGVLAAFLIGKSIYVETKSIKSITGYKFYADLASDQINIIKDDSIKSGTKIIIKIDDDKRYQFAPRTIKTSDNKIYDWTEWYMLPKPQIKYFFLGQEISPTAKLGPDEENPAEEWRTLNSVGYNKILWAYDESYEERKFICNGILVNEVFDIFDETKYLDLSPFKDPLISVFDNNGILPLTLDRENLSDYVSFREDLKEDICKDFLAHVLLFTPGCQAKESTIQLGTQLFNYPGAVYDEIDHYFISKKGFLLKTDYSIRKSGLSTLIELKSTNLHEKFNEVELDIKDAFFEYSIIKSESQYNFNSEFWHLKYSEENGRKITRPLDVRVFLGKKKFNDLFNTNKKRIPTWAKKESQLEFEKHNIVCLKFQNPNESLITEHFLKKYQNEIKLIKEYSMPERNFPDDVIDNLIEKYLGDNVVIPYSLKERIKLYPLAFKELEYYMRKHMNNHTF</sequence>
<dbReference type="Gene3D" id="3.30.565.10">
    <property type="entry name" value="Histidine kinase-like ATPase, C-terminal domain"/>
    <property type="match status" value="1"/>
</dbReference>
<dbReference type="InterPro" id="IPR001404">
    <property type="entry name" value="Hsp90_fam"/>
</dbReference>
<protein>
    <recommendedName>
        <fullName evidence="5">HD-CE domain-containing protein</fullName>
    </recommendedName>
</protein>
<dbReference type="EMBL" id="JABBGC010000003">
    <property type="protein sequence ID" value="NML40432.1"/>
    <property type="molecule type" value="Genomic_DNA"/>
</dbReference>
<keyword evidence="7" id="KW-1185">Reference proteome</keyword>
<comment type="similarity">
    <text evidence="1">Belongs to the heat shock protein 90 family.</text>
</comment>
<evidence type="ECO:0000256" key="4">
    <source>
        <dbReference type="ARBA" id="ARBA00023186"/>
    </source>
</evidence>
<keyword evidence="2" id="KW-0547">Nucleotide-binding</keyword>
<name>A0A848GTI2_9BACT</name>
<evidence type="ECO:0000256" key="1">
    <source>
        <dbReference type="ARBA" id="ARBA00008239"/>
    </source>
</evidence>
<dbReference type="SUPFAM" id="SSF55874">
    <property type="entry name" value="ATPase domain of HSP90 chaperone/DNA topoisomerase II/histidine kinase"/>
    <property type="match status" value="1"/>
</dbReference>
<dbReference type="InterPro" id="IPR036890">
    <property type="entry name" value="HATPase_C_sf"/>
</dbReference>
<gene>
    <name evidence="6" type="ORF">HHL17_24760</name>
</gene>
<dbReference type="Pfam" id="PF13589">
    <property type="entry name" value="HATPase_c_3"/>
    <property type="match status" value="1"/>
</dbReference>
<dbReference type="InterPro" id="IPR056471">
    <property type="entry name" value="HD-CE"/>
</dbReference>
<dbReference type="InterPro" id="IPR020575">
    <property type="entry name" value="Hsp90_N"/>
</dbReference>
<feature type="domain" description="HD-CE" evidence="5">
    <location>
        <begin position="43"/>
        <end position="331"/>
    </location>
</feature>
<dbReference type="Pfam" id="PF24391">
    <property type="entry name" value="HD-CE"/>
    <property type="match status" value="1"/>
</dbReference>
<dbReference type="GO" id="GO:0005524">
    <property type="term" value="F:ATP binding"/>
    <property type="evidence" value="ECO:0007669"/>
    <property type="project" value="UniProtKB-KW"/>
</dbReference>
<evidence type="ECO:0000256" key="3">
    <source>
        <dbReference type="ARBA" id="ARBA00022840"/>
    </source>
</evidence>
<dbReference type="GO" id="GO:0016887">
    <property type="term" value="F:ATP hydrolysis activity"/>
    <property type="evidence" value="ECO:0007669"/>
    <property type="project" value="InterPro"/>
</dbReference>
<keyword evidence="3" id="KW-0067">ATP-binding</keyword>
<dbReference type="GO" id="GO:0051082">
    <property type="term" value="F:unfolded protein binding"/>
    <property type="evidence" value="ECO:0007669"/>
    <property type="project" value="InterPro"/>
</dbReference>
<dbReference type="RefSeq" id="WP_169227533.1">
    <property type="nucleotide sequence ID" value="NZ_JABBGC010000003.1"/>
</dbReference>
<evidence type="ECO:0000313" key="7">
    <source>
        <dbReference type="Proteomes" id="UP000583266"/>
    </source>
</evidence>